<keyword evidence="4" id="KW-0109">Calcium transport</keyword>
<dbReference type="GO" id="GO:0005388">
    <property type="term" value="F:P-type calcium transporter activity"/>
    <property type="evidence" value="ECO:0007669"/>
    <property type="project" value="UniProtKB-EC"/>
</dbReference>
<dbReference type="GO" id="GO:0005524">
    <property type="term" value="F:ATP binding"/>
    <property type="evidence" value="ECO:0007669"/>
    <property type="project" value="UniProtKB-KW"/>
</dbReference>
<feature type="transmembrane region" description="Helical" evidence="17">
    <location>
        <begin position="1082"/>
        <end position="1108"/>
    </location>
</feature>
<dbReference type="Pfam" id="PF00690">
    <property type="entry name" value="Cation_ATPase_N"/>
    <property type="match status" value="1"/>
</dbReference>
<dbReference type="Pfam" id="PF13246">
    <property type="entry name" value="Cation_ATPase"/>
    <property type="match status" value="1"/>
</dbReference>
<keyword evidence="20" id="KW-1185">Reference proteome</keyword>
<dbReference type="PANTHER" id="PTHR24093:SF369">
    <property type="entry name" value="CALCIUM-TRANSPORTING ATPASE"/>
    <property type="match status" value="1"/>
</dbReference>
<dbReference type="NCBIfam" id="TIGR01494">
    <property type="entry name" value="ATPase_P-type"/>
    <property type="match status" value="2"/>
</dbReference>
<gene>
    <name evidence="19" type="ORF">BCV69DRAFT_236577</name>
</gene>
<dbReference type="GO" id="GO:0016887">
    <property type="term" value="F:ATP hydrolysis activity"/>
    <property type="evidence" value="ECO:0007669"/>
    <property type="project" value="InterPro"/>
</dbReference>
<dbReference type="GO" id="GO:0005886">
    <property type="term" value="C:plasma membrane"/>
    <property type="evidence" value="ECO:0007669"/>
    <property type="project" value="TreeGrafter"/>
</dbReference>
<name>A0A316U5C2_9BASI</name>
<dbReference type="Gene3D" id="2.70.150.10">
    <property type="entry name" value="Calcium-transporting ATPase, cytoplasmic transduction domain A"/>
    <property type="match status" value="1"/>
</dbReference>
<dbReference type="NCBIfam" id="TIGR01517">
    <property type="entry name" value="ATPase-IIB_Ca"/>
    <property type="match status" value="1"/>
</dbReference>
<evidence type="ECO:0000256" key="11">
    <source>
        <dbReference type="ARBA" id="ARBA00022967"/>
    </source>
</evidence>
<keyword evidence="12 17" id="KW-1133">Transmembrane helix</keyword>
<evidence type="ECO:0000256" key="17">
    <source>
        <dbReference type="SAM" id="Phobius"/>
    </source>
</evidence>
<feature type="transmembrane region" description="Helical" evidence="17">
    <location>
        <begin position="203"/>
        <end position="221"/>
    </location>
</feature>
<evidence type="ECO:0000256" key="4">
    <source>
        <dbReference type="ARBA" id="ARBA00022568"/>
    </source>
</evidence>
<evidence type="ECO:0000256" key="5">
    <source>
        <dbReference type="ARBA" id="ARBA00022692"/>
    </source>
</evidence>
<dbReference type="EC" id="7.2.2.10" evidence="2"/>
<feature type="transmembrane region" description="Helical" evidence="17">
    <location>
        <begin position="425"/>
        <end position="451"/>
    </location>
</feature>
<dbReference type="FunFam" id="2.70.150.10:FF:000028">
    <property type="entry name" value="Calcium-transporting ATPase"/>
    <property type="match status" value="1"/>
</dbReference>
<evidence type="ECO:0000256" key="16">
    <source>
        <dbReference type="SAM" id="MobiDB-lite"/>
    </source>
</evidence>
<dbReference type="Pfam" id="PF00689">
    <property type="entry name" value="Cation_ATPase_C"/>
    <property type="match status" value="1"/>
</dbReference>
<dbReference type="SUPFAM" id="SSF56784">
    <property type="entry name" value="HAD-like"/>
    <property type="match status" value="1"/>
</dbReference>
<feature type="transmembrane region" description="Helical" evidence="17">
    <location>
        <begin position="965"/>
        <end position="985"/>
    </location>
</feature>
<keyword evidence="13" id="KW-0406">Ion transport</keyword>
<evidence type="ECO:0000256" key="1">
    <source>
        <dbReference type="ARBA" id="ARBA00004127"/>
    </source>
</evidence>
<dbReference type="InterPro" id="IPR006068">
    <property type="entry name" value="ATPase_P-typ_cation-transptr_C"/>
</dbReference>
<keyword evidence="14 17" id="KW-0472">Membrane</keyword>
<comment type="subcellular location">
    <subcellularLocation>
        <location evidence="1">Endomembrane system</location>
        <topology evidence="1">Multi-pass membrane protein</topology>
    </subcellularLocation>
</comment>
<feature type="non-terminal residue" evidence="19">
    <location>
        <position position="1"/>
    </location>
</feature>
<evidence type="ECO:0000256" key="8">
    <source>
        <dbReference type="ARBA" id="ARBA00022837"/>
    </source>
</evidence>
<dbReference type="InterPro" id="IPR036412">
    <property type="entry name" value="HAD-like_sf"/>
</dbReference>
<comment type="catalytic activity">
    <reaction evidence="15">
        <text>Ca(2+)(in) + ATP + H2O = Ca(2+)(out) + ADP + phosphate + H(+)</text>
        <dbReference type="Rhea" id="RHEA:18105"/>
        <dbReference type="ChEBI" id="CHEBI:15377"/>
        <dbReference type="ChEBI" id="CHEBI:15378"/>
        <dbReference type="ChEBI" id="CHEBI:29108"/>
        <dbReference type="ChEBI" id="CHEBI:30616"/>
        <dbReference type="ChEBI" id="CHEBI:43474"/>
        <dbReference type="ChEBI" id="CHEBI:456216"/>
        <dbReference type="EC" id="7.2.2.10"/>
    </reaction>
</comment>
<accession>A0A316U5C2</accession>
<dbReference type="Gene3D" id="1.20.1110.10">
    <property type="entry name" value="Calcium-transporting ATPase, transmembrane domain"/>
    <property type="match status" value="1"/>
</dbReference>
<dbReference type="InterPro" id="IPR008250">
    <property type="entry name" value="ATPase_P-typ_transduc_dom_A_sf"/>
</dbReference>
<dbReference type="SUPFAM" id="SSF81653">
    <property type="entry name" value="Calcium ATPase, transduction domain A"/>
    <property type="match status" value="1"/>
</dbReference>
<dbReference type="GeneID" id="37011659"/>
<keyword evidence="7" id="KW-0547">Nucleotide-binding</keyword>
<dbReference type="InterPro" id="IPR023299">
    <property type="entry name" value="ATPase_P-typ_cyto_dom_N"/>
</dbReference>
<feature type="transmembrane region" description="Helical" evidence="17">
    <location>
        <begin position="1114"/>
        <end position="1136"/>
    </location>
</feature>
<dbReference type="InterPro" id="IPR004014">
    <property type="entry name" value="ATPase_P-typ_cation-transptr_N"/>
</dbReference>
<feature type="non-terminal residue" evidence="19">
    <location>
        <position position="1156"/>
    </location>
</feature>
<dbReference type="Proteomes" id="UP000245942">
    <property type="component" value="Unassembled WGS sequence"/>
</dbReference>
<dbReference type="InterPro" id="IPR006408">
    <property type="entry name" value="P-type_ATPase_IIB"/>
</dbReference>
<evidence type="ECO:0000313" key="20">
    <source>
        <dbReference type="Proteomes" id="UP000245942"/>
    </source>
</evidence>
<feature type="region of interest" description="Disordered" evidence="16">
    <location>
        <begin position="1"/>
        <end position="35"/>
    </location>
</feature>
<feature type="compositionally biased region" description="Basic and acidic residues" evidence="16">
    <location>
        <begin position="11"/>
        <end position="28"/>
    </location>
</feature>
<dbReference type="SUPFAM" id="SSF81665">
    <property type="entry name" value="Calcium ATPase, transmembrane domain M"/>
    <property type="match status" value="1"/>
</dbReference>
<dbReference type="InterPro" id="IPR023214">
    <property type="entry name" value="HAD_sf"/>
</dbReference>
<dbReference type="FunFam" id="1.20.1110.10:FF:000039">
    <property type="entry name" value="Calcium-transporting ATPase"/>
    <property type="match status" value="1"/>
</dbReference>
<evidence type="ECO:0000256" key="10">
    <source>
        <dbReference type="ARBA" id="ARBA00022842"/>
    </source>
</evidence>
<sequence>KFKFGGGGRAARVDAATKAREQEIERQANADPAPFRYRPYNLGELVDPKSVEQLKKMGGVHAIISGLGTHPEKGLDLPTKVDASSGSKVHDIESGTGDSSPDYYVYAGTPSDVPAPVIAPRDERERVYGRNVLPVKKAKPLWLMMWHALADKILIILLIAAVVSLALGFYTDFGAPPEYTPCANPEPGRDGCKAAPVDWVEGLAILIAVAVVVSVGSINDYGKERQMQKLNAQKNERDVRVIRRGSPALMSVHDVQVGDVLQIEPGEIIPADGIFLRGHNVKCDESGATGESDLIRKATYEECLADWEANQKSLDAAGQSGAPAKSPKRDPFLISGSRVQEGVGEYLVTSVGVTSFNGKLMMSLHGEAEDTPLQAKLNHLAGVIAKLATTAGFTLFVVLFIRFLAQLPNSRLTPDEKGQRFISVLILAVTVIVVAVPEGLPLAVTLALAFATKRMAKQNLLVRLLGSCETMGACQVICTDKTGTLTLNSMSVVAGSAGIHCKFVADLQEHEHRVMSGKDEQAAASTGKDYSIDQMTLGERVQGPLRELWNDSIAISSTAFEERKEDEEAAKGKAGSTMAKIKASLGIKVKKAHVKTGAAGKPLTAFVGSKTETALLQFAKDLGWEDYRARRRIVETIESYPFSSERKAMAVVVKKPNGGARIYVKGASEVISALCTNVVNMPVASHDGPVSEIEISQITSEDRDNIERTIMFYASQSLRTLSLAYKDFEQWPPAGATFVTQQGDDNDGAQEVDYFSIAKELNLLSIVAIEDPLRPHVRQAVSDAATAGLRTIMVTGDNSLTAKSIAIQCGIYDPAILPAQVIMEGPVFRKLNDEDLRTVVPHLAVLARCSPTDKQKLVNTLKGMGDIVAVTGDGANDAAALKAANVGFSMGITGTEIAKEASDIILLDDRFSSIVTALMWGRCVRDAVRKFLQFQLSVNVGAVAITFITAVASTDGHSALGAVQLLWINLIMDTLAALALATDPATPALLHRAPERPNSALISTQMWLNIVGQAIYQMIVVLVLNFAGTSILGLEDELPNVAQVRVSALCFNTYVWCQLFNQINARRLDRGLNVFEGFFKNAWFIGILAIEVGAQVLIMFVGGAAFSVTRLPGTYWAISIVAGAISMPLAALIKLLPTPYIDRKLINLGLMPDPHA</sequence>
<dbReference type="InterPro" id="IPR059000">
    <property type="entry name" value="ATPase_P-type_domA"/>
</dbReference>
<reference evidence="19 20" key="1">
    <citation type="journal article" date="2018" name="Mol. Biol. Evol.">
        <title>Broad Genomic Sampling Reveals a Smut Pathogenic Ancestry of the Fungal Clade Ustilaginomycotina.</title>
        <authorList>
            <person name="Kijpornyongpan T."/>
            <person name="Mondo S.J."/>
            <person name="Barry K."/>
            <person name="Sandor L."/>
            <person name="Lee J."/>
            <person name="Lipzen A."/>
            <person name="Pangilinan J."/>
            <person name="LaButti K."/>
            <person name="Hainaut M."/>
            <person name="Henrissat B."/>
            <person name="Grigoriev I.V."/>
            <person name="Spatafora J.W."/>
            <person name="Aime M.C."/>
        </authorList>
    </citation>
    <scope>NUCLEOTIDE SEQUENCE [LARGE SCALE GENOMIC DNA]</scope>
    <source>
        <strain evidence="19 20">MCA 4718</strain>
    </source>
</reference>
<dbReference type="GO" id="GO:0012505">
    <property type="term" value="C:endomembrane system"/>
    <property type="evidence" value="ECO:0007669"/>
    <property type="project" value="UniProtKB-SubCell"/>
</dbReference>
<dbReference type="PROSITE" id="PS00154">
    <property type="entry name" value="ATPASE_E1_E2"/>
    <property type="match status" value="1"/>
</dbReference>
<keyword evidence="11" id="KW-1278">Translocase</keyword>
<keyword evidence="5 17" id="KW-0812">Transmembrane</keyword>
<dbReference type="PRINTS" id="PR00119">
    <property type="entry name" value="CATATPASE"/>
</dbReference>
<dbReference type="GO" id="GO:0046872">
    <property type="term" value="F:metal ion binding"/>
    <property type="evidence" value="ECO:0007669"/>
    <property type="project" value="UniProtKB-KW"/>
</dbReference>
<dbReference type="Gene3D" id="3.40.1110.10">
    <property type="entry name" value="Calcium-transporting ATPase, cytoplasmic domain N"/>
    <property type="match status" value="1"/>
</dbReference>
<keyword evidence="9" id="KW-0067">ATP-binding</keyword>
<dbReference type="Pfam" id="PF00122">
    <property type="entry name" value="E1-E2_ATPase"/>
    <property type="match status" value="1"/>
</dbReference>
<evidence type="ECO:0000256" key="3">
    <source>
        <dbReference type="ARBA" id="ARBA00022448"/>
    </source>
</evidence>
<feature type="domain" description="Cation-transporting P-type ATPase N-terminal" evidence="18">
    <location>
        <begin position="104"/>
        <end position="169"/>
    </location>
</feature>
<feature type="transmembrane region" description="Helical" evidence="17">
    <location>
        <begin position="1006"/>
        <end position="1027"/>
    </location>
</feature>
<dbReference type="AlphaFoldDB" id="A0A316U5C2"/>
<dbReference type="SUPFAM" id="SSF81660">
    <property type="entry name" value="Metal cation-transporting ATPase, ATP-binding domain N"/>
    <property type="match status" value="1"/>
</dbReference>
<feature type="transmembrane region" description="Helical" evidence="17">
    <location>
        <begin position="931"/>
        <end position="953"/>
    </location>
</feature>
<feature type="transmembrane region" description="Helical" evidence="17">
    <location>
        <begin position="153"/>
        <end position="171"/>
    </location>
</feature>
<evidence type="ECO:0000256" key="15">
    <source>
        <dbReference type="ARBA" id="ARBA00048694"/>
    </source>
</evidence>
<keyword evidence="10" id="KW-0460">Magnesium</keyword>
<dbReference type="RefSeq" id="XP_025345315.1">
    <property type="nucleotide sequence ID" value="XM_025489925.1"/>
</dbReference>
<dbReference type="InterPro" id="IPR023298">
    <property type="entry name" value="ATPase_P-typ_TM_dom_sf"/>
</dbReference>
<dbReference type="OrthoDB" id="3352408at2759"/>
<dbReference type="Gene3D" id="3.40.50.1000">
    <property type="entry name" value="HAD superfamily/HAD-like"/>
    <property type="match status" value="1"/>
</dbReference>
<dbReference type="SFLD" id="SFLDS00003">
    <property type="entry name" value="Haloacid_Dehalogenase"/>
    <property type="match status" value="1"/>
</dbReference>
<evidence type="ECO:0000256" key="2">
    <source>
        <dbReference type="ARBA" id="ARBA00012790"/>
    </source>
</evidence>
<keyword evidence="3" id="KW-0813">Transport</keyword>
<dbReference type="STRING" id="1684307.A0A316U5C2"/>
<dbReference type="InterPro" id="IPR018303">
    <property type="entry name" value="ATPase_P-typ_P_site"/>
</dbReference>
<evidence type="ECO:0000256" key="13">
    <source>
        <dbReference type="ARBA" id="ARBA00023065"/>
    </source>
</evidence>
<dbReference type="InterPro" id="IPR001757">
    <property type="entry name" value="P_typ_ATPase"/>
</dbReference>
<evidence type="ECO:0000256" key="12">
    <source>
        <dbReference type="ARBA" id="ARBA00022989"/>
    </source>
</evidence>
<dbReference type="SFLD" id="SFLDG00002">
    <property type="entry name" value="C1.7:_P-type_atpase_like"/>
    <property type="match status" value="1"/>
</dbReference>
<protein>
    <recommendedName>
        <fullName evidence="2">P-type Ca(2+) transporter</fullName>
        <ecNumber evidence="2">7.2.2.10</ecNumber>
    </recommendedName>
</protein>
<feature type="transmembrane region" description="Helical" evidence="17">
    <location>
        <begin position="1042"/>
        <end position="1061"/>
    </location>
</feature>
<organism evidence="19 20">
    <name type="scientific">Pseudomicrostroma glucosiphilum</name>
    <dbReference type="NCBI Taxonomy" id="1684307"/>
    <lineage>
        <taxon>Eukaryota</taxon>
        <taxon>Fungi</taxon>
        <taxon>Dikarya</taxon>
        <taxon>Basidiomycota</taxon>
        <taxon>Ustilaginomycotina</taxon>
        <taxon>Exobasidiomycetes</taxon>
        <taxon>Microstromatales</taxon>
        <taxon>Microstromatales incertae sedis</taxon>
        <taxon>Pseudomicrostroma</taxon>
    </lineage>
</organism>
<evidence type="ECO:0000256" key="14">
    <source>
        <dbReference type="ARBA" id="ARBA00023136"/>
    </source>
</evidence>
<dbReference type="PANTHER" id="PTHR24093">
    <property type="entry name" value="CATION TRANSPORTING ATPASE"/>
    <property type="match status" value="1"/>
</dbReference>
<feature type="transmembrane region" description="Helical" evidence="17">
    <location>
        <begin position="383"/>
        <end position="405"/>
    </location>
</feature>
<evidence type="ECO:0000313" key="19">
    <source>
        <dbReference type="EMBL" id="PWN18155.1"/>
    </source>
</evidence>
<dbReference type="EMBL" id="KZ819338">
    <property type="protein sequence ID" value="PWN18155.1"/>
    <property type="molecule type" value="Genomic_DNA"/>
</dbReference>
<evidence type="ECO:0000259" key="18">
    <source>
        <dbReference type="SMART" id="SM00831"/>
    </source>
</evidence>
<evidence type="ECO:0000256" key="6">
    <source>
        <dbReference type="ARBA" id="ARBA00022723"/>
    </source>
</evidence>
<dbReference type="SFLD" id="SFLDF00027">
    <property type="entry name" value="p-type_atpase"/>
    <property type="match status" value="1"/>
</dbReference>
<dbReference type="InterPro" id="IPR044492">
    <property type="entry name" value="P_typ_ATPase_HD_dom"/>
</dbReference>
<dbReference type="GO" id="GO:0006874">
    <property type="term" value="P:intracellular calcium ion homeostasis"/>
    <property type="evidence" value="ECO:0007669"/>
    <property type="project" value="TreeGrafter"/>
</dbReference>
<proteinExistence type="predicted"/>
<evidence type="ECO:0000256" key="9">
    <source>
        <dbReference type="ARBA" id="ARBA00022840"/>
    </source>
</evidence>
<evidence type="ECO:0000256" key="7">
    <source>
        <dbReference type="ARBA" id="ARBA00022741"/>
    </source>
</evidence>
<keyword evidence="6" id="KW-0479">Metal-binding</keyword>
<keyword evidence="8" id="KW-0106">Calcium</keyword>
<dbReference type="SMART" id="SM00831">
    <property type="entry name" value="Cation_ATPase_N"/>
    <property type="match status" value="1"/>
</dbReference>
<dbReference type="FunFam" id="1.20.1110.10:FF:000002">
    <property type="entry name" value="Calcium-transporting ATPase"/>
    <property type="match status" value="1"/>
</dbReference>